<sequence>MTLLLQVILAFLGRRDVTLPIANRSAIVRRKVRIKYNHSENCKTHRQDILTAECFWKYLDGAVVPTYQLTEKNGHRPVKESKRMTEKERKWPSIAGLGQITTSCREKRKC</sequence>
<feature type="signal peptide" evidence="1">
    <location>
        <begin position="1"/>
        <end position="18"/>
    </location>
</feature>
<gene>
    <name evidence="2" type="ORF">BPAG_LOCUS9187</name>
</gene>
<reference evidence="2 3" key="2">
    <citation type="submission" date="2018-11" db="EMBL/GenBank/DDBJ databases">
        <authorList>
            <consortium name="Pathogen Informatics"/>
        </authorList>
    </citation>
    <scope>NUCLEOTIDE SEQUENCE [LARGE SCALE GENOMIC DNA]</scope>
</reference>
<dbReference type="AlphaFoldDB" id="A0A0N4TLG4"/>
<dbReference type="EMBL" id="UZAD01013149">
    <property type="protein sequence ID" value="VDN90373.1"/>
    <property type="molecule type" value="Genomic_DNA"/>
</dbReference>
<reference evidence="4" key="1">
    <citation type="submission" date="2017-02" db="UniProtKB">
        <authorList>
            <consortium name="WormBaseParasite"/>
        </authorList>
    </citation>
    <scope>IDENTIFICATION</scope>
</reference>
<organism evidence="4">
    <name type="scientific">Brugia pahangi</name>
    <name type="common">Filarial nematode worm</name>
    <dbReference type="NCBI Taxonomy" id="6280"/>
    <lineage>
        <taxon>Eukaryota</taxon>
        <taxon>Metazoa</taxon>
        <taxon>Ecdysozoa</taxon>
        <taxon>Nematoda</taxon>
        <taxon>Chromadorea</taxon>
        <taxon>Rhabditida</taxon>
        <taxon>Spirurina</taxon>
        <taxon>Spiruromorpha</taxon>
        <taxon>Filarioidea</taxon>
        <taxon>Onchocercidae</taxon>
        <taxon>Brugia</taxon>
    </lineage>
</organism>
<evidence type="ECO:0000313" key="3">
    <source>
        <dbReference type="Proteomes" id="UP000278627"/>
    </source>
</evidence>
<keyword evidence="3" id="KW-1185">Reference proteome</keyword>
<evidence type="ECO:0000313" key="4">
    <source>
        <dbReference type="WBParaSite" id="BPAG_0000922501-mRNA-1"/>
    </source>
</evidence>
<feature type="chain" id="PRO_5043122077" evidence="1">
    <location>
        <begin position="19"/>
        <end position="110"/>
    </location>
</feature>
<dbReference type="WBParaSite" id="BPAG_0000922501-mRNA-1">
    <property type="protein sequence ID" value="BPAG_0000922501-mRNA-1"/>
    <property type="gene ID" value="BPAG_0000922501"/>
</dbReference>
<name>A0A0N4TLG4_BRUPA</name>
<evidence type="ECO:0000256" key="1">
    <source>
        <dbReference type="SAM" id="SignalP"/>
    </source>
</evidence>
<keyword evidence="1" id="KW-0732">Signal</keyword>
<protein>
    <submittedName>
        <fullName evidence="4">Secreted protein</fullName>
    </submittedName>
</protein>
<proteinExistence type="predicted"/>
<evidence type="ECO:0000313" key="2">
    <source>
        <dbReference type="EMBL" id="VDN90373.1"/>
    </source>
</evidence>
<accession>A0A0N4TLG4</accession>
<dbReference type="Proteomes" id="UP000278627">
    <property type="component" value="Unassembled WGS sequence"/>
</dbReference>